<feature type="domain" description="PPPDE" evidence="5">
    <location>
        <begin position="16"/>
        <end position="267"/>
    </location>
</feature>
<feature type="region of interest" description="Disordered" evidence="4">
    <location>
        <begin position="300"/>
        <end position="358"/>
    </location>
</feature>
<dbReference type="RefSeq" id="XP_025372268.1">
    <property type="nucleotide sequence ID" value="XM_025513111.1"/>
</dbReference>
<protein>
    <submittedName>
        <fullName evidence="6">DUF862-domain-containing protein</fullName>
    </submittedName>
</protein>
<evidence type="ECO:0000256" key="2">
    <source>
        <dbReference type="ARBA" id="ARBA00022670"/>
    </source>
</evidence>
<keyword evidence="3" id="KW-0378">Hydrolase</keyword>
<feature type="compositionally biased region" description="Basic and acidic residues" evidence="4">
    <location>
        <begin position="145"/>
        <end position="154"/>
    </location>
</feature>
<organism evidence="6 7">
    <name type="scientific">Ceraceosorus guamensis</name>
    <dbReference type="NCBI Taxonomy" id="1522189"/>
    <lineage>
        <taxon>Eukaryota</taxon>
        <taxon>Fungi</taxon>
        <taxon>Dikarya</taxon>
        <taxon>Basidiomycota</taxon>
        <taxon>Ustilaginomycotina</taxon>
        <taxon>Exobasidiomycetes</taxon>
        <taxon>Ceraceosorales</taxon>
        <taxon>Ceraceosoraceae</taxon>
        <taxon>Ceraceosorus</taxon>
    </lineage>
</organism>
<gene>
    <name evidence="6" type="ORF">IE81DRAFT_320719</name>
</gene>
<dbReference type="EMBL" id="KZ819357">
    <property type="protein sequence ID" value="PWN45108.1"/>
    <property type="molecule type" value="Genomic_DNA"/>
</dbReference>
<dbReference type="STRING" id="1522189.A0A316W7J7"/>
<dbReference type="OrthoDB" id="412286at2759"/>
<dbReference type="GO" id="GO:0006508">
    <property type="term" value="P:proteolysis"/>
    <property type="evidence" value="ECO:0007669"/>
    <property type="project" value="UniProtKB-KW"/>
</dbReference>
<name>A0A316W7J7_9BASI</name>
<keyword evidence="2" id="KW-0645">Protease</keyword>
<evidence type="ECO:0000259" key="5">
    <source>
        <dbReference type="PROSITE" id="PS51858"/>
    </source>
</evidence>
<feature type="region of interest" description="Disordered" evidence="4">
    <location>
        <begin position="74"/>
        <end position="99"/>
    </location>
</feature>
<dbReference type="PROSITE" id="PS51858">
    <property type="entry name" value="PPPDE"/>
    <property type="match status" value="1"/>
</dbReference>
<comment type="similarity">
    <text evidence="1">Belongs to the DeSI family.</text>
</comment>
<sequence length="358" mass="37974">MSPQTLEFASPSAHGTPVYLTVWDLLPPSRWASFAYNCGFGVLHTDVWLPDAATEWGYGGHDVASVTGIFALPRDGETGRPEDGLSRLGPRKIPAPGPSPLPDARYVGSWFIGYAGAPEVSHTQAEQASQSSDTGATPCIPAGSRLDRPNKETGRWAAPQSGWSAYLEPRVGEADASTGSGGRQRSARHRGARARSLAWSLKVIMEMKEDPQYYGTNYDLLARNCNHFSDALLQRLTGARLPGWINRAAWVGAAVTSFIPQGLLELQTGVEPEEGEVSDAEDVDESSRLSLMKEAVSEESKIDMSASAASSAEPHKHTPGISEVMSTVAHAEGADKAAQAAHAPGAANKSIKGSAGKL</sequence>
<feature type="compositionally biased region" description="Low complexity" evidence="4">
    <location>
        <begin position="336"/>
        <end position="347"/>
    </location>
</feature>
<dbReference type="PANTHER" id="PTHR12378:SF80">
    <property type="entry name" value="IP06716P-RELATED"/>
    <property type="match status" value="1"/>
</dbReference>
<dbReference type="AlphaFoldDB" id="A0A316W7J7"/>
<dbReference type="PANTHER" id="PTHR12378">
    <property type="entry name" value="DESUMOYLATING ISOPEPTIDASE"/>
    <property type="match status" value="1"/>
</dbReference>
<feature type="compositionally biased region" description="Basic and acidic residues" evidence="4">
    <location>
        <begin position="74"/>
        <end position="85"/>
    </location>
</feature>
<dbReference type="SMART" id="SM01179">
    <property type="entry name" value="DUF862"/>
    <property type="match status" value="1"/>
</dbReference>
<dbReference type="Proteomes" id="UP000245783">
    <property type="component" value="Unassembled WGS sequence"/>
</dbReference>
<dbReference type="GO" id="GO:0016579">
    <property type="term" value="P:protein deubiquitination"/>
    <property type="evidence" value="ECO:0007669"/>
    <property type="project" value="TreeGrafter"/>
</dbReference>
<evidence type="ECO:0000256" key="4">
    <source>
        <dbReference type="SAM" id="MobiDB-lite"/>
    </source>
</evidence>
<proteinExistence type="inferred from homology"/>
<evidence type="ECO:0000256" key="3">
    <source>
        <dbReference type="ARBA" id="ARBA00022801"/>
    </source>
</evidence>
<feature type="compositionally biased region" description="Polar residues" evidence="4">
    <location>
        <begin position="122"/>
        <end position="135"/>
    </location>
</feature>
<dbReference type="GeneID" id="37034981"/>
<dbReference type="Pfam" id="PF05903">
    <property type="entry name" value="Peptidase_C97"/>
    <property type="match status" value="1"/>
</dbReference>
<dbReference type="InParanoid" id="A0A316W7J7"/>
<accession>A0A316W7J7</accession>
<evidence type="ECO:0000313" key="7">
    <source>
        <dbReference type="Proteomes" id="UP000245783"/>
    </source>
</evidence>
<dbReference type="Gene3D" id="3.90.1720.30">
    <property type="entry name" value="PPPDE domains"/>
    <property type="match status" value="1"/>
</dbReference>
<dbReference type="InterPro" id="IPR042266">
    <property type="entry name" value="PPPDE_sf"/>
</dbReference>
<reference evidence="6 7" key="1">
    <citation type="journal article" date="2018" name="Mol. Biol. Evol.">
        <title>Broad Genomic Sampling Reveals a Smut Pathogenic Ancestry of the Fungal Clade Ustilaginomycotina.</title>
        <authorList>
            <person name="Kijpornyongpan T."/>
            <person name="Mondo S.J."/>
            <person name="Barry K."/>
            <person name="Sandor L."/>
            <person name="Lee J."/>
            <person name="Lipzen A."/>
            <person name="Pangilinan J."/>
            <person name="LaButti K."/>
            <person name="Hainaut M."/>
            <person name="Henrissat B."/>
            <person name="Grigoriev I.V."/>
            <person name="Spatafora J.W."/>
            <person name="Aime M.C."/>
        </authorList>
    </citation>
    <scope>NUCLEOTIDE SEQUENCE [LARGE SCALE GENOMIC DNA]</scope>
    <source>
        <strain evidence="6 7">MCA 4658</strain>
    </source>
</reference>
<dbReference type="FunCoup" id="A0A316W7J7">
    <property type="interactions" value="87"/>
</dbReference>
<feature type="region of interest" description="Disordered" evidence="4">
    <location>
        <begin position="122"/>
        <end position="189"/>
    </location>
</feature>
<dbReference type="GO" id="GO:0101005">
    <property type="term" value="F:deubiquitinase activity"/>
    <property type="evidence" value="ECO:0007669"/>
    <property type="project" value="TreeGrafter"/>
</dbReference>
<evidence type="ECO:0000256" key="1">
    <source>
        <dbReference type="ARBA" id="ARBA00008140"/>
    </source>
</evidence>
<keyword evidence="7" id="KW-1185">Reference proteome</keyword>
<evidence type="ECO:0000313" key="6">
    <source>
        <dbReference type="EMBL" id="PWN45108.1"/>
    </source>
</evidence>
<dbReference type="InterPro" id="IPR008580">
    <property type="entry name" value="PPPDE_dom"/>
</dbReference>